<keyword evidence="3" id="KW-0813">Transport</keyword>
<dbReference type="AlphaFoldDB" id="A0A0R1N3X9"/>
<keyword evidence="6" id="KW-0653">Protein transport</keyword>
<dbReference type="OrthoDB" id="2325016at2"/>
<dbReference type="GO" id="GO:0005886">
    <property type="term" value="C:plasma membrane"/>
    <property type="evidence" value="ECO:0007669"/>
    <property type="project" value="UniProtKB-SubCell"/>
</dbReference>
<evidence type="ECO:0000256" key="1">
    <source>
        <dbReference type="ARBA" id="ARBA00004162"/>
    </source>
</evidence>
<comment type="similarity">
    <text evidence="2">Belongs to the YajC family.</text>
</comment>
<evidence type="ECO:0000256" key="4">
    <source>
        <dbReference type="ARBA" id="ARBA00022475"/>
    </source>
</evidence>
<keyword evidence="9 10" id="KW-0472">Membrane</keyword>
<organism evidence="11 12">
    <name type="scientific">Schleiferilactobacillus perolens DSM 12744</name>
    <dbReference type="NCBI Taxonomy" id="1423792"/>
    <lineage>
        <taxon>Bacteria</taxon>
        <taxon>Bacillati</taxon>
        <taxon>Bacillota</taxon>
        <taxon>Bacilli</taxon>
        <taxon>Lactobacillales</taxon>
        <taxon>Lactobacillaceae</taxon>
        <taxon>Schleiferilactobacillus</taxon>
    </lineage>
</organism>
<keyword evidence="7 10" id="KW-1133">Transmembrane helix</keyword>
<dbReference type="SMART" id="SM01323">
    <property type="entry name" value="YajC"/>
    <property type="match status" value="1"/>
</dbReference>
<comment type="caution">
    <text evidence="11">The sequence shown here is derived from an EMBL/GenBank/DDBJ whole genome shotgun (WGS) entry which is preliminary data.</text>
</comment>
<evidence type="ECO:0000313" key="12">
    <source>
        <dbReference type="Proteomes" id="UP000051330"/>
    </source>
</evidence>
<evidence type="ECO:0000256" key="8">
    <source>
        <dbReference type="ARBA" id="ARBA00023010"/>
    </source>
</evidence>
<proteinExistence type="inferred from homology"/>
<dbReference type="PATRIC" id="fig|1423792.3.peg.3139"/>
<dbReference type="InterPro" id="IPR003849">
    <property type="entry name" value="Preprotein_translocase_YajC"/>
</dbReference>
<dbReference type="Proteomes" id="UP000051330">
    <property type="component" value="Unassembled WGS sequence"/>
</dbReference>
<keyword evidence="12" id="KW-1185">Reference proteome</keyword>
<reference evidence="11 12" key="1">
    <citation type="journal article" date="2015" name="Genome Announc.">
        <title>Expanding the biotechnology potential of lactobacilli through comparative genomics of 213 strains and associated genera.</title>
        <authorList>
            <person name="Sun Z."/>
            <person name="Harris H.M."/>
            <person name="McCann A."/>
            <person name="Guo C."/>
            <person name="Argimon S."/>
            <person name="Zhang W."/>
            <person name="Yang X."/>
            <person name="Jeffery I.B."/>
            <person name="Cooney J.C."/>
            <person name="Kagawa T.F."/>
            <person name="Liu W."/>
            <person name="Song Y."/>
            <person name="Salvetti E."/>
            <person name="Wrobel A."/>
            <person name="Rasinkangas P."/>
            <person name="Parkhill J."/>
            <person name="Rea M.C."/>
            <person name="O'Sullivan O."/>
            <person name="Ritari J."/>
            <person name="Douillard F.P."/>
            <person name="Paul Ross R."/>
            <person name="Yang R."/>
            <person name="Briner A.E."/>
            <person name="Felis G.E."/>
            <person name="de Vos W.M."/>
            <person name="Barrangou R."/>
            <person name="Klaenhammer T.R."/>
            <person name="Caufield P.W."/>
            <person name="Cui Y."/>
            <person name="Zhang H."/>
            <person name="O'Toole P.W."/>
        </authorList>
    </citation>
    <scope>NUCLEOTIDE SEQUENCE [LARGE SCALE GENOMIC DNA]</scope>
    <source>
        <strain evidence="11 12">DSM 12744</strain>
    </source>
</reference>
<evidence type="ECO:0000256" key="2">
    <source>
        <dbReference type="ARBA" id="ARBA00006742"/>
    </source>
</evidence>
<evidence type="ECO:0000256" key="5">
    <source>
        <dbReference type="ARBA" id="ARBA00022692"/>
    </source>
</evidence>
<evidence type="ECO:0008006" key="13">
    <source>
        <dbReference type="Google" id="ProtNLM"/>
    </source>
</evidence>
<protein>
    <recommendedName>
        <fullName evidence="13">Preprotein translocase subunit YajC</fullName>
    </recommendedName>
</protein>
<feature type="transmembrane region" description="Helical" evidence="10">
    <location>
        <begin position="6"/>
        <end position="26"/>
    </location>
</feature>
<comment type="subcellular location">
    <subcellularLocation>
        <location evidence="1">Cell membrane</location>
        <topology evidence="1">Single-pass membrane protein</topology>
    </subcellularLocation>
</comment>
<keyword evidence="8" id="KW-0811">Translocation</keyword>
<evidence type="ECO:0000313" key="11">
    <source>
        <dbReference type="EMBL" id="KRL12469.1"/>
    </source>
</evidence>
<dbReference type="PANTHER" id="PTHR33909">
    <property type="entry name" value="SEC TRANSLOCON ACCESSORY COMPLEX SUBUNIT YAJC"/>
    <property type="match status" value="1"/>
</dbReference>
<dbReference type="RefSeq" id="WP_057820908.1">
    <property type="nucleotide sequence ID" value="NZ_AZEC01000008.1"/>
</dbReference>
<gene>
    <name evidence="11" type="ORF">FD09_GL003055</name>
</gene>
<evidence type="ECO:0000256" key="10">
    <source>
        <dbReference type="SAM" id="Phobius"/>
    </source>
</evidence>
<evidence type="ECO:0000256" key="6">
    <source>
        <dbReference type="ARBA" id="ARBA00022927"/>
    </source>
</evidence>
<dbReference type="PANTHER" id="PTHR33909:SF1">
    <property type="entry name" value="SEC TRANSLOCON ACCESSORY COMPLEX SUBUNIT YAJC"/>
    <property type="match status" value="1"/>
</dbReference>
<evidence type="ECO:0000256" key="9">
    <source>
        <dbReference type="ARBA" id="ARBA00023136"/>
    </source>
</evidence>
<keyword evidence="5 10" id="KW-0812">Transmembrane</keyword>
<accession>A0A0R1N3X9</accession>
<dbReference type="Pfam" id="PF02699">
    <property type="entry name" value="YajC"/>
    <property type="match status" value="1"/>
</dbReference>
<name>A0A0R1N3X9_9LACO</name>
<dbReference type="GO" id="GO:0015031">
    <property type="term" value="P:protein transport"/>
    <property type="evidence" value="ECO:0007669"/>
    <property type="project" value="UniProtKB-KW"/>
</dbReference>
<dbReference type="STRING" id="1423792.FD09_GL003055"/>
<evidence type="ECO:0000256" key="3">
    <source>
        <dbReference type="ARBA" id="ARBA00022448"/>
    </source>
</evidence>
<keyword evidence="4" id="KW-1003">Cell membrane</keyword>
<dbReference type="EMBL" id="AZEC01000008">
    <property type="protein sequence ID" value="KRL12469.1"/>
    <property type="molecule type" value="Genomic_DNA"/>
</dbReference>
<sequence length="114" mass="12154">MDLWKILLLVLLAVLVVLYLVLIPLARRGAMRKQAAKFDEVHAKLKAGDQVVLADGIVGKIKELTSDDVQLTIAAGVTITVKRMGIIAVEKEAANNGHMAPVHSTSGTTTPSKS</sequence>
<evidence type="ECO:0000256" key="7">
    <source>
        <dbReference type="ARBA" id="ARBA00022989"/>
    </source>
</evidence>